<dbReference type="Proteomes" id="UP000582213">
    <property type="component" value="Unassembled WGS sequence"/>
</dbReference>
<dbReference type="Gene3D" id="1.20.58.2050">
    <property type="match status" value="1"/>
</dbReference>
<feature type="domain" description="GINS subunit" evidence="1">
    <location>
        <begin position="67"/>
        <end position="172"/>
    </location>
</feature>
<accession>A0A7J9RQY5</accession>
<dbReference type="EMBL" id="JACHFY010000002">
    <property type="protein sequence ID" value="MBB5252946.1"/>
    <property type="molecule type" value="Genomic_DNA"/>
</dbReference>
<sequence length="183" mass="21224">MSMLTVQLKALSKLNLLNKKKIMVLDDWGPFDDGFEEISLTKGSEDEIKLWLADELQKKSIVRILDYVSVEELGRILFQERQNINTPASLVKLPKDFYYRALLLIDNLKLKNDLEAIEQIRKARQLINEIISIRIRKIIQLAFLGISDQTILDKLTTEEILVYRNIKYTIEHTIGDIIGYTTS</sequence>
<evidence type="ECO:0000313" key="2">
    <source>
        <dbReference type="EMBL" id="MBB5252946.1"/>
    </source>
</evidence>
<protein>
    <submittedName>
        <fullName evidence="2">DNA replication factor GINS</fullName>
    </submittedName>
</protein>
<comment type="caution">
    <text evidence="2">The sequence shown here is derived from an EMBL/GenBank/DDBJ whole genome shotgun (WGS) entry which is preliminary data.</text>
</comment>
<proteinExistence type="predicted"/>
<dbReference type="InterPro" id="IPR038437">
    <property type="entry name" value="GINS_Psf3_sf"/>
</dbReference>
<reference evidence="2 3" key="1">
    <citation type="submission" date="2020-08" db="EMBL/GenBank/DDBJ databases">
        <title>Genomic Encyclopedia of Type Strains, Phase IV (KMG-IV): sequencing the most valuable type-strain genomes for metagenomic binning, comparative biology and taxonomic classification.</title>
        <authorList>
            <person name="Goeker M."/>
        </authorList>
    </citation>
    <scope>NUCLEOTIDE SEQUENCE [LARGE SCALE GENOMIC DNA]</scope>
    <source>
        <strain evidence="2 3">DSM 12421</strain>
    </source>
</reference>
<organism evidence="2 3">
    <name type="scientific">Sulfurisphaera ohwakuensis</name>
    <dbReference type="NCBI Taxonomy" id="69656"/>
    <lineage>
        <taxon>Archaea</taxon>
        <taxon>Thermoproteota</taxon>
        <taxon>Thermoprotei</taxon>
        <taxon>Sulfolobales</taxon>
        <taxon>Sulfolobaceae</taxon>
        <taxon>Sulfurisphaera</taxon>
    </lineage>
</organism>
<evidence type="ECO:0000313" key="3">
    <source>
        <dbReference type="Proteomes" id="UP000582213"/>
    </source>
</evidence>
<gene>
    <name evidence="2" type="ORF">HNQ62_000679</name>
</gene>
<dbReference type="Pfam" id="PF05916">
    <property type="entry name" value="Sld5"/>
    <property type="match status" value="1"/>
</dbReference>
<dbReference type="CDD" id="cd11714">
    <property type="entry name" value="GINS_A_archaea"/>
    <property type="match status" value="1"/>
</dbReference>
<dbReference type="InterPro" id="IPR021151">
    <property type="entry name" value="GINS_A"/>
</dbReference>
<name>A0A7J9RQY5_SULOH</name>
<evidence type="ECO:0000259" key="1">
    <source>
        <dbReference type="Pfam" id="PF05916"/>
    </source>
</evidence>
<dbReference type="AlphaFoldDB" id="A0A7J9RQY5"/>